<accession>A0ABT7QK37</accession>
<dbReference type="EC" id="4.2.3.4" evidence="7 18"/>
<evidence type="ECO:0000256" key="9">
    <source>
        <dbReference type="ARBA" id="ARBA00022490"/>
    </source>
</evidence>
<dbReference type="GO" id="GO:0003856">
    <property type="term" value="F:3-dehydroquinate synthase activity"/>
    <property type="evidence" value="ECO:0007669"/>
    <property type="project" value="UniProtKB-EC"/>
</dbReference>
<evidence type="ECO:0000256" key="13">
    <source>
        <dbReference type="ARBA" id="ARBA00022833"/>
    </source>
</evidence>
<organism evidence="21 22">
    <name type="scientific">Candidatus Doriopsillibacter californiensis</name>
    <dbReference type="NCBI Taxonomy" id="2970740"/>
    <lineage>
        <taxon>Bacteria</taxon>
        <taxon>Pseudomonadati</taxon>
        <taxon>Pseudomonadota</taxon>
        <taxon>Gammaproteobacteria</taxon>
        <taxon>Candidatus Tethybacterales</taxon>
        <taxon>Candidatus Persebacteraceae</taxon>
        <taxon>Candidatus Doriopsillibacter</taxon>
    </lineage>
</organism>
<comment type="similarity">
    <text evidence="6 18">Belongs to the sugar phosphate cyclases superfamily. Dehydroquinate synthase family.</text>
</comment>
<keyword evidence="22" id="KW-1185">Reference proteome</keyword>
<feature type="domain" description="3-dehydroquinate synthase C-terminal" evidence="20">
    <location>
        <begin position="178"/>
        <end position="321"/>
    </location>
</feature>
<comment type="subcellular location">
    <subcellularLocation>
        <location evidence="4 18">Cytoplasm</location>
    </subcellularLocation>
</comment>
<feature type="binding site" evidence="18">
    <location>
        <position position="262"/>
    </location>
    <ligand>
        <name>Zn(2+)</name>
        <dbReference type="ChEBI" id="CHEBI:29105"/>
    </ligand>
</feature>
<comment type="function">
    <text evidence="3 18">Catalyzes the conversion of 3-deoxy-D-arabino-heptulosonate 7-phosphate (DAHP) to dehydroquinate (DHQ).</text>
</comment>
<evidence type="ECO:0000256" key="14">
    <source>
        <dbReference type="ARBA" id="ARBA00023027"/>
    </source>
</evidence>
<keyword evidence="9 18" id="KW-0963">Cytoplasm</keyword>
<evidence type="ECO:0000256" key="11">
    <source>
        <dbReference type="ARBA" id="ARBA00022723"/>
    </source>
</evidence>
<feature type="domain" description="3-dehydroquinate synthase N-terminal" evidence="19">
    <location>
        <begin position="64"/>
        <end position="175"/>
    </location>
</feature>
<feature type="binding site" evidence="18">
    <location>
        <position position="245"/>
    </location>
    <ligand>
        <name>Zn(2+)</name>
        <dbReference type="ChEBI" id="CHEBI:29105"/>
    </ligand>
</feature>
<feature type="binding site" evidence="18">
    <location>
        <position position="148"/>
    </location>
    <ligand>
        <name>NAD(+)</name>
        <dbReference type="ChEBI" id="CHEBI:57540"/>
    </ligand>
</feature>
<comment type="catalytic activity">
    <reaction evidence="1 18">
        <text>7-phospho-2-dehydro-3-deoxy-D-arabino-heptonate = 3-dehydroquinate + phosphate</text>
        <dbReference type="Rhea" id="RHEA:21968"/>
        <dbReference type="ChEBI" id="CHEBI:32364"/>
        <dbReference type="ChEBI" id="CHEBI:43474"/>
        <dbReference type="ChEBI" id="CHEBI:58394"/>
        <dbReference type="EC" id="4.2.3.4"/>
    </reaction>
</comment>
<gene>
    <name evidence="18 21" type="primary">aroB</name>
    <name evidence="21" type="ORF">NQX30_01360</name>
</gene>
<evidence type="ECO:0000256" key="6">
    <source>
        <dbReference type="ARBA" id="ARBA00005412"/>
    </source>
</evidence>
<proteinExistence type="inferred from homology"/>
<evidence type="ECO:0000259" key="20">
    <source>
        <dbReference type="Pfam" id="PF24621"/>
    </source>
</evidence>
<evidence type="ECO:0000313" key="22">
    <source>
        <dbReference type="Proteomes" id="UP001168167"/>
    </source>
</evidence>
<keyword evidence="15 18" id="KW-0057">Aromatic amino acid biosynthesis</keyword>
<dbReference type="SUPFAM" id="SSF56796">
    <property type="entry name" value="Dehydroquinate synthase-like"/>
    <property type="match status" value="1"/>
</dbReference>
<name>A0ABT7QK37_9GAMM</name>
<comment type="pathway">
    <text evidence="5 18">Metabolic intermediate biosynthesis; chorismate biosynthesis; chorismate from D-erythrose 4-phosphate and phosphoenolpyruvate: step 2/7.</text>
</comment>
<evidence type="ECO:0000256" key="12">
    <source>
        <dbReference type="ARBA" id="ARBA00022741"/>
    </source>
</evidence>
<evidence type="ECO:0000256" key="5">
    <source>
        <dbReference type="ARBA" id="ARBA00004661"/>
    </source>
</evidence>
<dbReference type="NCBIfam" id="TIGR01357">
    <property type="entry name" value="aroB"/>
    <property type="match status" value="1"/>
</dbReference>
<keyword evidence="13 18" id="KW-0862">Zinc</keyword>
<evidence type="ECO:0000256" key="2">
    <source>
        <dbReference type="ARBA" id="ARBA00001911"/>
    </source>
</evidence>
<dbReference type="InterPro" id="IPR030963">
    <property type="entry name" value="DHQ_synth_fam"/>
</dbReference>
<evidence type="ECO:0000256" key="18">
    <source>
        <dbReference type="HAMAP-Rule" id="MF_00110"/>
    </source>
</evidence>
<evidence type="ECO:0000256" key="10">
    <source>
        <dbReference type="ARBA" id="ARBA00022605"/>
    </source>
</evidence>
<dbReference type="InterPro" id="IPR050071">
    <property type="entry name" value="Dehydroquinate_synthase"/>
</dbReference>
<dbReference type="Gene3D" id="3.40.50.1970">
    <property type="match status" value="1"/>
</dbReference>
<reference evidence="21" key="1">
    <citation type="submission" date="2022-08" db="EMBL/GenBank/DDBJ databases">
        <authorList>
            <person name="Dzunkova M."/>
            <person name="La Clair J."/>
            <person name="Tyml T."/>
            <person name="Doud D."/>
            <person name="Schulz F."/>
            <person name="Piquer S."/>
            <person name="Porcel Sanchis D."/>
            <person name="Osborn A."/>
            <person name="Robinson D."/>
            <person name="Louie K.B."/>
            <person name="Bowen B.P."/>
            <person name="Bowers R."/>
            <person name="Lee J."/>
            <person name="Arnau Llombart V."/>
            <person name="Diaz Villanueva W."/>
            <person name="Gosliner T."/>
            <person name="Northen T."/>
            <person name="Cheng J.-F."/>
            <person name="Burkart M.D."/>
            <person name="Woyke T."/>
        </authorList>
    </citation>
    <scope>NUCLEOTIDE SEQUENCE</scope>
    <source>
        <strain evidence="21">Df01</strain>
    </source>
</reference>
<comment type="cofactor">
    <cofactor evidence="2 18">
        <name>NAD(+)</name>
        <dbReference type="ChEBI" id="CHEBI:57540"/>
    </cofactor>
</comment>
<evidence type="ECO:0000256" key="7">
    <source>
        <dbReference type="ARBA" id="ARBA00013031"/>
    </source>
</evidence>
<keyword evidence="16 18" id="KW-0456">Lyase</keyword>
<dbReference type="Pfam" id="PF24621">
    <property type="entry name" value="DHQS_C"/>
    <property type="match status" value="1"/>
</dbReference>
<evidence type="ECO:0000256" key="16">
    <source>
        <dbReference type="ARBA" id="ARBA00023239"/>
    </source>
</evidence>
<dbReference type="PANTHER" id="PTHR43622:SF7">
    <property type="entry name" value="3-DEHYDROQUINATE SYNTHASE, CHLOROPLASTIC"/>
    <property type="match status" value="1"/>
</dbReference>
<feature type="binding site" evidence="18">
    <location>
        <position position="139"/>
    </location>
    <ligand>
        <name>NAD(+)</name>
        <dbReference type="ChEBI" id="CHEBI:57540"/>
    </ligand>
</feature>
<dbReference type="InterPro" id="IPR056179">
    <property type="entry name" value="DHQS_C"/>
</dbReference>
<dbReference type="InterPro" id="IPR016037">
    <property type="entry name" value="DHQ_synth_AroB"/>
</dbReference>
<dbReference type="InterPro" id="IPR030960">
    <property type="entry name" value="DHQS/DOIS_N"/>
</dbReference>
<sequence length="357" mass="38353">MTYTRIDVSLAKGAYPVFCGSGLLARGDIWKPFVGTGQVAVISNNRVLSLHGDGMTQQVKAKTVILPDGEEHKNFKTLEIALDELAAMEMRRDGTVIALGGGVIGDTAGFAAASYMRGVRLLHMPTTLLAQVDAAIGGKTGVNRPHGKNMVGAFYQPVAVVCDTSTLATLPSREYVAGLAEIVKYALLGDAPFFVWLEDNVVALLAQEPTAVRHVVETSVRAKAVIVAADEHEIGDLRVLLNLGHTFAHGIENVAGYGAWLHGEAVAVGMVAAARLSEKMCGFVAADTARIIALLRRLQLPYAFPNIDTDTLLCAMRADKKHAANKLHFVVMEAVGRARTIEIDDETPVRQTIEEMR</sequence>
<evidence type="ECO:0000256" key="15">
    <source>
        <dbReference type="ARBA" id="ARBA00023141"/>
    </source>
</evidence>
<keyword evidence="14 18" id="KW-0520">NAD</keyword>
<feature type="binding site" evidence="18">
    <location>
        <begin position="68"/>
        <end position="73"/>
    </location>
    <ligand>
        <name>NAD(+)</name>
        <dbReference type="ChEBI" id="CHEBI:57540"/>
    </ligand>
</feature>
<dbReference type="Pfam" id="PF01761">
    <property type="entry name" value="DHQ_synthase"/>
    <property type="match status" value="1"/>
</dbReference>
<evidence type="ECO:0000256" key="1">
    <source>
        <dbReference type="ARBA" id="ARBA00001393"/>
    </source>
</evidence>
<feature type="binding site" evidence="18">
    <location>
        <position position="181"/>
    </location>
    <ligand>
        <name>Zn(2+)</name>
        <dbReference type="ChEBI" id="CHEBI:29105"/>
    </ligand>
</feature>
<feature type="binding site" evidence="18">
    <location>
        <begin position="126"/>
        <end position="127"/>
    </location>
    <ligand>
        <name>NAD(+)</name>
        <dbReference type="ChEBI" id="CHEBI:57540"/>
    </ligand>
</feature>
<reference evidence="21" key="2">
    <citation type="journal article" date="2023" name="Microbiome">
        <title>Synthase-selected sorting approach identifies a beta-lactone synthase in a nudibranch symbiotic bacterium.</title>
        <authorList>
            <person name="Dzunkova M."/>
            <person name="La Clair J.J."/>
            <person name="Tyml T."/>
            <person name="Doud D."/>
            <person name="Schulz F."/>
            <person name="Piquer-Esteban S."/>
            <person name="Porcel Sanchis D."/>
            <person name="Osborn A."/>
            <person name="Robinson D."/>
            <person name="Louie K.B."/>
            <person name="Bowen B.P."/>
            <person name="Bowers R.M."/>
            <person name="Lee J."/>
            <person name="Arnau V."/>
            <person name="Diaz-Villanueva W."/>
            <person name="Stepanauskas R."/>
            <person name="Gosliner T."/>
            <person name="Date S.V."/>
            <person name="Northen T.R."/>
            <person name="Cheng J.F."/>
            <person name="Burkart M.D."/>
            <person name="Woyke T."/>
        </authorList>
    </citation>
    <scope>NUCLEOTIDE SEQUENCE</scope>
    <source>
        <strain evidence="21">Df01</strain>
    </source>
</reference>
<evidence type="ECO:0000256" key="8">
    <source>
        <dbReference type="ARBA" id="ARBA00017684"/>
    </source>
</evidence>
<keyword evidence="11 18" id="KW-0479">Metal-binding</keyword>
<dbReference type="PANTHER" id="PTHR43622">
    <property type="entry name" value="3-DEHYDROQUINATE SYNTHASE"/>
    <property type="match status" value="1"/>
</dbReference>
<protein>
    <recommendedName>
        <fullName evidence="8 18">3-dehydroquinate synthase</fullName>
        <shortName evidence="18">DHQS</shortName>
        <ecNumber evidence="7 18">4.2.3.4</ecNumber>
    </recommendedName>
</protein>
<keyword evidence="17 18" id="KW-0170">Cobalt</keyword>
<dbReference type="PIRSF" id="PIRSF001455">
    <property type="entry name" value="DHQ_synth"/>
    <property type="match status" value="1"/>
</dbReference>
<dbReference type="EMBL" id="JANQAO010000001">
    <property type="protein sequence ID" value="MDM5147035.1"/>
    <property type="molecule type" value="Genomic_DNA"/>
</dbReference>
<comment type="cofactor">
    <cofactor evidence="18">
        <name>Co(2+)</name>
        <dbReference type="ChEBI" id="CHEBI:48828"/>
    </cofactor>
    <cofactor evidence="18">
        <name>Zn(2+)</name>
        <dbReference type="ChEBI" id="CHEBI:29105"/>
    </cofactor>
    <text evidence="18">Binds 1 divalent metal cation per subunit. Can use either Co(2+) or Zn(2+).</text>
</comment>
<feature type="binding site" evidence="18">
    <location>
        <begin position="166"/>
        <end position="169"/>
    </location>
    <ligand>
        <name>NAD(+)</name>
        <dbReference type="ChEBI" id="CHEBI:57540"/>
    </ligand>
</feature>
<evidence type="ECO:0000256" key="17">
    <source>
        <dbReference type="ARBA" id="ARBA00023285"/>
    </source>
</evidence>
<evidence type="ECO:0000259" key="19">
    <source>
        <dbReference type="Pfam" id="PF01761"/>
    </source>
</evidence>
<dbReference type="CDD" id="cd08195">
    <property type="entry name" value="DHQS"/>
    <property type="match status" value="1"/>
</dbReference>
<dbReference type="Proteomes" id="UP001168167">
    <property type="component" value="Unassembled WGS sequence"/>
</dbReference>
<keyword evidence="10 18" id="KW-0028">Amino-acid biosynthesis</keyword>
<dbReference type="HAMAP" id="MF_00110">
    <property type="entry name" value="DHQ_synthase"/>
    <property type="match status" value="1"/>
</dbReference>
<feature type="binding site" evidence="18">
    <location>
        <begin position="102"/>
        <end position="106"/>
    </location>
    <ligand>
        <name>NAD(+)</name>
        <dbReference type="ChEBI" id="CHEBI:57540"/>
    </ligand>
</feature>
<evidence type="ECO:0000313" key="21">
    <source>
        <dbReference type="EMBL" id="MDM5147035.1"/>
    </source>
</evidence>
<comment type="caution">
    <text evidence="21">The sequence shown here is derived from an EMBL/GenBank/DDBJ whole genome shotgun (WGS) entry which is preliminary data.</text>
</comment>
<evidence type="ECO:0000256" key="4">
    <source>
        <dbReference type="ARBA" id="ARBA00004496"/>
    </source>
</evidence>
<dbReference type="Gene3D" id="1.20.1090.10">
    <property type="entry name" value="Dehydroquinate synthase-like - alpha domain"/>
    <property type="match status" value="1"/>
</dbReference>
<keyword evidence="12 18" id="KW-0547">Nucleotide-binding</keyword>
<evidence type="ECO:0000256" key="3">
    <source>
        <dbReference type="ARBA" id="ARBA00003485"/>
    </source>
</evidence>